<evidence type="ECO:0000313" key="2">
    <source>
        <dbReference type="EMBL" id="KAH9842652.1"/>
    </source>
</evidence>
<proteinExistence type="predicted"/>
<keyword evidence="3" id="KW-1185">Reference proteome</keyword>
<dbReference type="GeneID" id="72003087"/>
<accession>A0ABQ8KUX5</accession>
<protein>
    <recommendedName>
        <fullName evidence="4">Cryptic loci regulator 2 N-terminal domain-containing protein</fullName>
    </recommendedName>
</protein>
<feature type="region of interest" description="Disordered" evidence="1">
    <location>
        <begin position="171"/>
        <end position="213"/>
    </location>
</feature>
<evidence type="ECO:0000256" key="1">
    <source>
        <dbReference type="SAM" id="MobiDB-lite"/>
    </source>
</evidence>
<reference evidence="2 3" key="1">
    <citation type="journal article" date="2021" name="Environ. Microbiol.">
        <title>Gene family expansions and transcriptome signatures uncover fungal adaptations to wood decay.</title>
        <authorList>
            <person name="Hage H."/>
            <person name="Miyauchi S."/>
            <person name="Viragh M."/>
            <person name="Drula E."/>
            <person name="Min B."/>
            <person name="Chaduli D."/>
            <person name="Navarro D."/>
            <person name="Favel A."/>
            <person name="Norest M."/>
            <person name="Lesage-Meessen L."/>
            <person name="Balint B."/>
            <person name="Merenyi Z."/>
            <person name="de Eugenio L."/>
            <person name="Morin E."/>
            <person name="Martinez A.T."/>
            <person name="Baldrian P."/>
            <person name="Stursova M."/>
            <person name="Martinez M.J."/>
            <person name="Novotny C."/>
            <person name="Magnuson J.K."/>
            <person name="Spatafora J.W."/>
            <person name="Maurice S."/>
            <person name="Pangilinan J."/>
            <person name="Andreopoulos W."/>
            <person name="LaButti K."/>
            <person name="Hundley H."/>
            <person name="Na H."/>
            <person name="Kuo A."/>
            <person name="Barry K."/>
            <person name="Lipzen A."/>
            <person name="Henrissat B."/>
            <person name="Riley R."/>
            <person name="Ahrendt S."/>
            <person name="Nagy L.G."/>
            <person name="Grigoriev I.V."/>
            <person name="Martin F."/>
            <person name="Rosso M.N."/>
        </authorList>
    </citation>
    <scope>NUCLEOTIDE SEQUENCE [LARGE SCALE GENOMIC DNA]</scope>
    <source>
        <strain evidence="2 3">CIRM-BRFM 1785</strain>
    </source>
</reference>
<dbReference type="RefSeq" id="XP_047783699.1">
    <property type="nucleotide sequence ID" value="XM_047922355.1"/>
</dbReference>
<gene>
    <name evidence="2" type="ORF">C8Q71DRAFT_733775</name>
</gene>
<evidence type="ECO:0008006" key="4">
    <source>
        <dbReference type="Google" id="ProtNLM"/>
    </source>
</evidence>
<comment type="caution">
    <text evidence="2">The sequence shown here is derived from an EMBL/GenBank/DDBJ whole genome shotgun (WGS) entry which is preliminary data.</text>
</comment>
<dbReference type="Proteomes" id="UP000814176">
    <property type="component" value="Unassembled WGS sequence"/>
</dbReference>
<evidence type="ECO:0000313" key="3">
    <source>
        <dbReference type="Proteomes" id="UP000814176"/>
    </source>
</evidence>
<dbReference type="EMBL" id="JADCUA010000002">
    <property type="protein sequence ID" value="KAH9842652.1"/>
    <property type="molecule type" value="Genomic_DNA"/>
</dbReference>
<organism evidence="2 3">
    <name type="scientific">Rhodofomes roseus</name>
    <dbReference type="NCBI Taxonomy" id="34475"/>
    <lineage>
        <taxon>Eukaryota</taxon>
        <taxon>Fungi</taxon>
        <taxon>Dikarya</taxon>
        <taxon>Basidiomycota</taxon>
        <taxon>Agaricomycotina</taxon>
        <taxon>Agaricomycetes</taxon>
        <taxon>Polyporales</taxon>
        <taxon>Rhodofomes</taxon>
    </lineage>
</organism>
<name>A0ABQ8KUX5_9APHY</name>
<sequence length="213" mass="23658">MPSAPSLSANHTHPRERAVVGCCAHGNGSQGLFRVQRTVVRQAGLGPSDGRRGPAALGRCTVRLTCLGCRWGRDAAMCRRACVDDRPFSWLSDAEGWRPDPTMVRRGPTHYTSEDVQVCIKRRDLLERFVASGGRQTERLGWRHPSQWARVDLLTARGIGVRSQCECDACRQGKDRPEPVGEDSDVLYPRYDRARAHPTTSHDQADSAGARQR</sequence>